<accession>A0A381UCV2</accession>
<reference evidence="1" key="1">
    <citation type="submission" date="2018-05" db="EMBL/GenBank/DDBJ databases">
        <authorList>
            <person name="Lanie J.A."/>
            <person name="Ng W.-L."/>
            <person name="Kazmierczak K.M."/>
            <person name="Andrzejewski T.M."/>
            <person name="Davidsen T.M."/>
            <person name="Wayne K.J."/>
            <person name="Tettelin H."/>
            <person name="Glass J.I."/>
            <person name="Rusch D."/>
            <person name="Podicherti R."/>
            <person name="Tsui H.-C.T."/>
            <person name="Winkler M.E."/>
        </authorList>
    </citation>
    <scope>NUCLEOTIDE SEQUENCE</scope>
</reference>
<sequence>MSIDAINEEEKAKLIQLVNEGCLVLQEVEDLKGGLRDTVRAIAEEIDVKPAVLNKAISVAHKAKLNEIRADFEDMETILETVGRTL</sequence>
<organism evidence="1">
    <name type="scientific">marine metagenome</name>
    <dbReference type="NCBI Taxonomy" id="408172"/>
    <lineage>
        <taxon>unclassified sequences</taxon>
        <taxon>metagenomes</taxon>
        <taxon>ecological metagenomes</taxon>
    </lineage>
</organism>
<evidence type="ECO:0000313" key="1">
    <source>
        <dbReference type="EMBL" id="SVA25177.1"/>
    </source>
</evidence>
<protein>
    <submittedName>
        <fullName evidence="1">Uncharacterized protein</fullName>
    </submittedName>
</protein>
<gene>
    <name evidence="1" type="ORF">METZ01_LOCUS78031</name>
</gene>
<dbReference type="EMBL" id="UINC01006053">
    <property type="protein sequence ID" value="SVA25177.1"/>
    <property type="molecule type" value="Genomic_DNA"/>
</dbReference>
<proteinExistence type="predicted"/>
<name>A0A381UCV2_9ZZZZ</name>
<dbReference type="AlphaFoldDB" id="A0A381UCV2"/>